<dbReference type="GO" id="GO:0005576">
    <property type="term" value="C:extracellular region"/>
    <property type="evidence" value="ECO:0007669"/>
    <property type="project" value="InterPro"/>
</dbReference>
<dbReference type="PANTHER" id="PTHR33946">
    <property type="match status" value="1"/>
</dbReference>
<dbReference type="Pfam" id="PF14295">
    <property type="entry name" value="PAN_4"/>
    <property type="match status" value="2"/>
</dbReference>
<evidence type="ECO:0000256" key="2">
    <source>
        <dbReference type="ARBA" id="ARBA00023157"/>
    </source>
</evidence>
<dbReference type="InterPro" id="IPR003609">
    <property type="entry name" value="Pan_app"/>
</dbReference>
<feature type="compositionally biased region" description="Acidic residues" evidence="3">
    <location>
        <begin position="98"/>
        <end position="119"/>
    </location>
</feature>
<evidence type="ECO:0000313" key="6">
    <source>
        <dbReference type="EMBL" id="RHZ08813.1"/>
    </source>
</evidence>
<proteinExistence type="predicted"/>
<protein>
    <recommendedName>
        <fullName evidence="5">Apple domain-containing protein</fullName>
    </recommendedName>
</protein>
<evidence type="ECO:0000259" key="5">
    <source>
        <dbReference type="SMART" id="SM00223"/>
    </source>
</evidence>
<reference evidence="6 7" key="1">
    <citation type="submission" date="2018-08" db="EMBL/GenBank/DDBJ databases">
        <title>Aphanomyces genome sequencing and annotation.</title>
        <authorList>
            <person name="Minardi D."/>
            <person name="Oidtmann B."/>
            <person name="Van Der Giezen M."/>
            <person name="Studholme D.J."/>
        </authorList>
    </citation>
    <scope>NUCLEOTIDE SEQUENCE [LARGE SCALE GENOMIC DNA]</scope>
    <source>
        <strain evidence="6 7">197901</strain>
    </source>
</reference>
<feature type="non-terminal residue" evidence="6">
    <location>
        <position position="294"/>
    </location>
</feature>
<feature type="signal peptide" evidence="4">
    <location>
        <begin position="1"/>
        <end position="19"/>
    </location>
</feature>
<evidence type="ECO:0000256" key="1">
    <source>
        <dbReference type="ARBA" id="ARBA00022737"/>
    </source>
</evidence>
<feature type="region of interest" description="Disordered" evidence="3">
    <location>
        <begin position="183"/>
        <end position="260"/>
    </location>
</feature>
<dbReference type="Gene3D" id="3.50.4.10">
    <property type="entry name" value="Hepatocyte Growth Factor"/>
    <property type="match status" value="2"/>
</dbReference>
<organism evidence="6 7">
    <name type="scientific">Aphanomyces astaci</name>
    <name type="common">Crayfish plague agent</name>
    <dbReference type="NCBI Taxonomy" id="112090"/>
    <lineage>
        <taxon>Eukaryota</taxon>
        <taxon>Sar</taxon>
        <taxon>Stramenopiles</taxon>
        <taxon>Oomycota</taxon>
        <taxon>Saprolegniomycetes</taxon>
        <taxon>Saprolegniales</taxon>
        <taxon>Verrucalvaceae</taxon>
        <taxon>Aphanomyces</taxon>
    </lineage>
</organism>
<feature type="domain" description="Apple" evidence="5">
    <location>
        <begin position="111"/>
        <end position="179"/>
    </location>
</feature>
<dbReference type="InterPro" id="IPR000177">
    <property type="entry name" value="Apple"/>
</dbReference>
<name>A0A397F2W6_APHAT</name>
<accession>A0A397F2W6</accession>
<dbReference type="GO" id="GO:0006508">
    <property type="term" value="P:proteolysis"/>
    <property type="evidence" value="ECO:0007669"/>
    <property type="project" value="InterPro"/>
</dbReference>
<evidence type="ECO:0000313" key="7">
    <source>
        <dbReference type="Proteomes" id="UP000266196"/>
    </source>
</evidence>
<keyword evidence="4" id="KW-0732">Signal</keyword>
<evidence type="ECO:0000256" key="4">
    <source>
        <dbReference type="SAM" id="SignalP"/>
    </source>
</evidence>
<feature type="domain" description="Apple" evidence="5">
    <location>
        <begin position="30"/>
        <end position="98"/>
    </location>
</feature>
<gene>
    <name evidence="6" type="ORF">DYB31_007358</name>
</gene>
<evidence type="ECO:0000256" key="3">
    <source>
        <dbReference type="SAM" id="MobiDB-lite"/>
    </source>
</evidence>
<keyword evidence="2" id="KW-1015">Disulfide bond</keyword>
<dbReference type="AlphaFoldDB" id="A0A397F2W6"/>
<dbReference type="Proteomes" id="UP000266196">
    <property type="component" value="Unassembled WGS sequence"/>
</dbReference>
<keyword evidence="1" id="KW-0677">Repeat</keyword>
<dbReference type="EMBL" id="QUTE01011796">
    <property type="protein sequence ID" value="RHZ08813.1"/>
    <property type="molecule type" value="Genomic_DNA"/>
</dbReference>
<feature type="region of interest" description="Disordered" evidence="3">
    <location>
        <begin position="88"/>
        <end position="122"/>
    </location>
</feature>
<dbReference type="VEuPathDB" id="FungiDB:H257_12911"/>
<feature type="chain" id="PRO_5017384833" description="Apple domain-containing protein" evidence="4">
    <location>
        <begin position="20"/>
        <end position="294"/>
    </location>
</feature>
<sequence>MVAVPSMLLASLGLTLVYAGNHNKLLCNDVEQNIDYPGFDVGSTSQADSSECCNDCAANDDCKVWVWTTYQGGTCWLKSGHGEGVQLDGAVAGSLNDHDDDDDDDDDDSDIEEDTDYEGNDLTSTSRKYAELCTQDCENTDGCKLFVWTNHQGGTCWLKHAKGAKHNVPGARALVLRGDHATTTLQPAYSTRPPKPTTTEPGYSTRAPATTTTAAPATTTAVPQTTTSKPTSTSPAYSTRAPVTTTTAAPATSTKAPTTTATPVITTKTPTTTATPLTTTAIPVTTTKTPVTTT</sequence>
<dbReference type="SMART" id="SM00223">
    <property type="entry name" value="APPLE"/>
    <property type="match status" value="2"/>
</dbReference>
<comment type="caution">
    <text evidence="6">The sequence shown here is derived from an EMBL/GenBank/DDBJ whole genome shotgun (WGS) entry which is preliminary data.</text>
</comment>
<dbReference type="PANTHER" id="PTHR33946:SF4">
    <property type="entry name" value="COAGULATION FACTOR XI"/>
    <property type="match status" value="1"/>
</dbReference>
<feature type="compositionally biased region" description="Low complexity" evidence="3">
    <location>
        <begin position="205"/>
        <end position="260"/>
    </location>
</feature>